<gene>
    <name evidence="2" type="ORF">SU86_007320</name>
</gene>
<keyword evidence="3" id="KW-1185">Reference proteome</keyword>
<reference evidence="2 3" key="1">
    <citation type="journal article" date="2016" name="Sci. Rep.">
        <title>A novel ammonia-oxidizing archaeon from wastewater treatment plant: Its enrichment, physiological and genomic characteristics.</title>
        <authorList>
            <person name="Li Y."/>
            <person name="Ding K."/>
            <person name="Wen X."/>
            <person name="Zhang B."/>
            <person name="Shen B."/>
            <person name="Yang Y."/>
        </authorList>
    </citation>
    <scope>NUCLEOTIDE SEQUENCE [LARGE SCALE GENOMIC DNA]</scope>
    <source>
        <strain evidence="2 3">SAT1</strain>
    </source>
</reference>
<accession>A0A3G1B5S5</accession>
<evidence type="ECO:0000256" key="1">
    <source>
        <dbReference type="SAM" id="MobiDB-lite"/>
    </source>
</evidence>
<dbReference type="EMBL" id="CP011097">
    <property type="protein sequence ID" value="AJZ76204.1"/>
    <property type="molecule type" value="Genomic_DNA"/>
</dbReference>
<name>A0A3G1B5S5_9ARCH</name>
<proteinExistence type="predicted"/>
<protein>
    <submittedName>
        <fullName evidence="2">Uncharacterized protein</fullName>
    </submittedName>
</protein>
<evidence type="ECO:0000313" key="3">
    <source>
        <dbReference type="Proteomes" id="UP000266745"/>
    </source>
</evidence>
<evidence type="ECO:0000313" key="2">
    <source>
        <dbReference type="EMBL" id="AJZ76204.1"/>
    </source>
</evidence>
<feature type="region of interest" description="Disordered" evidence="1">
    <location>
        <begin position="13"/>
        <end position="32"/>
    </location>
</feature>
<organism evidence="2 3">
    <name type="scientific">Candidatus Nitrosotenuis cloacae</name>
    <dbReference type="NCBI Taxonomy" id="1603555"/>
    <lineage>
        <taxon>Archaea</taxon>
        <taxon>Nitrososphaerota</taxon>
        <taxon>Candidatus Nitrosotenuis</taxon>
    </lineage>
</organism>
<dbReference type="AlphaFoldDB" id="A0A3G1B5S5"/>
<dbReference type="RefSeq" id="WP_048186894.1">
    <property type="nucleotide sequence ID" value="NZ_CP011097.1"/>
</dbReference>
<dbReference type="Proteomes" id="UP000266745">
    <property type="component" value="Chromosome"/>
</dbReference>
<dbReference type="KEGG" id="tah:SU86_007320"/>
<dbReference type="GeneID" id="24874365"/>
<sequence length="413" mass="47707">MGWFKKKDEVNPVVSRGSMPAGWKPPRNQKPEGDISDFKKNLLECIDDAAKNSTLNYDILCGIACLEMLRHFSYMDSSFNSEFSRRSGIYESLIQNAKNTFPGDYYRAYDDWNDRDENECRVAHLISLVAFTTLAKRHQGAETGLEAPVVFAQLKDAIKGKRRVNQFMPVEEMKEMNDVLRSFDMERRLGIAKIPKRAGRSSMANPSHTSSVDILEALRLLEGLREKYRKEIVWSSDANSLRHRKVQAHEDVNAIEAYISMCKGAFEKNKSHFQDALRSLELGRGSIQSSAYPLIILCQAYLAYDNESKQRNLDAAKRASHSMQEELAKEIFELVVDEMEIDSLSRAKKGSRIRELVEEKQDDDEDRYLPVYDEVEVERAKERYRTFLEKAMERRERTFYALMDSLKSRNPYG</sequence>